<feature type="chain" id="PRO_5047364109" evidence="2">
    <location>
        <begin position="20"/>
        <end position="293"/>
    </location>
</feature>
<protein>
    <submittedName>
        <fullName evidence="3">Uncharacterized protein</fullName>
    </submittedName>
</protein>
<proteinExistence type="predicted"/>
<keyword evidence="1" id="KW-1133">Transmembrane helix</keyword>
<evidence type="ECO:0000313" key="4">
    <source>
        <dbReference type="Proteomes" id="UP001498398"/>
    </source>
</evidence>
<keyword evidence="2" id="KW-0732">Signal</keyword>
<keyword evidence="1" id="KW-0812">Transmembrane</keyword>
<evidence type="ECO:0000313" key="3">
    <source>
        <dbReference type="EMBL" id="KAK7466217.1"/>
    </source>
</evidence>
<accession>A0ABR1JW84</accession>
<feature type="transmembrane region" description="Helical" evidence="1">
    <location>
        <begin position="230"/>
        <end position="253"/>
    </location>
</feature>
<organism evidence="3 4">
    <name type="scientific">Marasmiellus scandens</name>
    <dbReference type="NCBI Taxonomy" id="2682957"/>
    <lineage>
        <taxon>Eukaryota</taxon>
        <taxon>Fungi</taxon>
        <taxon>Dikarya</taxon>
        <taxon>Basidiomycota</taxon>
        <taxon>Agaricomycotina</taxon>
        <taxon>Agaricomycetes</taxon>
        <taxon>Agaricomycetidae</taxon>
        <taxon>Agaricales</taxon>
        <taxon>Marasmiineae</taxon>
        <taxon>Omphalotaceae</taxon>
        <taxon>Marasmiellus</taxon>
    </lineage>
</organism>
<evidence type="ECO:0000256" key="2">
    <source>
        <dbReference type="SAM" id="SignalP"/>
    </source>
</evidence>
<evidence type="ECO:0000256" key="1">
    <source>
        <dbReference type="SAM" id="Phobius"/>
    </source>
</evidence>
<reference evidence="3 4" key="1">
    <citation type="submission" date="2024-01" db="EMBL/GenBank/DDBJ databases">
        <title>A draft genome for the cacao thread blight pathogen Marasmiellus scandens.</title>
        <authorList>
            <person name="Baruah I.K."/>
            <person name="Leung J."/>
            <person name="Bukari Y."/>
            <person name="Amoako-Attah I."/>
            <person name="Meinhardt L.W."/>
            <person name="Bailey B.A."/>
            <person name="Cohen S.P."/>
        </authorList>
    </citation>
    <scope>NUCLEOTIDE SEQUENCE [LARGE SCALE GENOMIC DNA]</scope>
    <source>
        <strain evidence="3 4">GH-19</strain>
    </source>
</reference>
<dbReference type="EMBL" id="JBANRG010000005">
    <property type="protein sequence ID" value="KAK7466217.1"/>
    <property type="molecule type" value="Genomic_DNA"/>
</dbReference>
<keyword evidence="1" id="KW-0472">Membrane</keyword>
<keyword evidence="4" id="KW-1185">Reference proteome</keyword>
<name>A0ABR1JW84_9AGAR</name>
<dbReference type="Proteomes" id="UP001498398">
    <property type="component" value="Unassembled WGS sequence"/>
</dbReference>
<comment type="caution">
    <text evidence="3">The sequence shown here is derived from an EMBL/GenBank/DDBJ whole genome shotgun (WGS) entry which is preliminary data.</text>
</comment>
<sequence>MLHMRPLIALEITIHLVFAGTIGPGGPCSTTRDHLDLNTHKFLSDCSDQAYCSGPQNATCLRRACRRDEFPFGYAPEDTLPPLCPTGTFCPDEGDACRLQVSVGEACQMDRDEQCAPAVNWREFSSTENFYGSLCLRKVCMFANVTYGQPCVFDKNMYTDIGFDGQNISAVVIRDNCRAPEYYCSQETQACERTKALDNFCEQDQECELRNCVSGVCAEPPETPLSVAPWQYVITAFCVIGAMTSVCILLALIHKRHRMQRYREIREYYFEQLDLRRSIIALHSAAAAEAEEI</sequence>
<feature type="signal peptide" evidence="2">
    <location>
        <begin position="1"/>
        <end position="19"/>
    </location>
</feature>
<gene>
    <name evidence="3" type="ORF">VKT23_004939</name>
</gene>